<name>A0A2S6GP14_9PSEU</name>
<evidence type="ECO:0000313" key="8">
    <source>
        <dbReference type="EMBL" id="PPK66903.1"/>
    </source>
</evidence>
<gene>
    <name evidence="5" type="primary">egtA</name>
    <name evidence="8" type="ORF">CLV40_109288</name>
</gene>
<dbReference type="EC" id="6.3.2.2" evidence="5"/>
<dbReference type="InterPro" id="IPR014746">
    <property type="entry name" value="Gln_synth/guanido_kin_cat_dom"/>
</dbReference>
<evidence type="ECO:0000256" key="6">
    <source>
        <dbReference type="PIRNR" id="PIRNR017901"/>
    </source>
</evidence>
<evidence type="ECO:0000313" key="9">
    <source>
        <dbReference type="Proteomes" id="UP000239203"/>
    </source>
</evidence>
<dbReference type="InterPro" id="IPR006336">
    <property type="entry name" value="GCS2"/>
</dbReference>
<comment type="pathway">
    <text evidence="5">Amino-acid biosynthesis; ergothioneine biosynthesis.</text>
</comment>
<proteinExistence type="inferred from homology"/>
<dbReference type="Pfam" id="PF04107">
    <property type="entry name" value="GCS2"/>
    <property type="match status" value="1"/>
</dbReference>
<sequence length="420" mass="44525">MSTDGRRLRARVEAEAYVASVCFKHGPPRLLGVELEWVVHHRDDPRRRLDPDHLAAALGPHTPVTLRPDSPHLPLPSGSPLTLEPGGQVEISSLPSPALGPLVDVVTADHHHLAGLLDQAGLVLGPRALDAHRAPRRVLDTPRYAAMERAFAPIGPHGVTMMCASAGLQVCLDVGERGDAAARWAAAHRLGPVMVALFANSPDLAGAPTGWASARLRTVLGVDPPRSRPVPVTDDPAAAWAHYVLEAPLLCLRRPGGCWDAPTGVTFADWIGGALPGPPTTDDLDYHISTMFPPVRPQGYLEIRYLDAQDGDAWVVPAALLVALMADRRTVDAVVDACAPAADRWLDAARLGRTDPDLARVARRVLDLGIPAISGLGLPPGTAADITERLARLRDATGRARAVEPRVGAADGNATNGRQS</sequence>
<accession>A0A2S6GP14</accession>
<keyword evidence="1 5" id="KW-0436">Ligase</keyword>
<dbReference type="Gene3D" id="3.30.590.20">
    <property type="match status" value="1"/>
</dbReference>
<comment type="catalytic activity">
    <reaction evidence="4 5 6">
        <text>L-cysteine + L-glutamate + ATP = gamma-L-glutamyl-L-cysteine + ADP + phosphate + H(+)</text>
        <dbReference type="Rhea" id="RHEA:13285"/>
        <dbReference type="ChEBI" id="CHEBI:15378"/>
        <dbReference type="ChEBI" id="CHEBI:29985"/>
        <dbReference type="ChEBI" id="CHEBI:30616"/>
        <dbReference type="ChEBI" id="CHEBI:35235"/>
        <dbReference type="ChEBI" id="CHEBI:43474"/>
        <dbReference type="ChEBI" id="CHEBI:58173"/>
        <dbReference type="ChEBI" id="CHEBI:456216"/>
        <dbReference type="EC" id="6.3.2.2"/>
    </reaction>
</comment>
<dbReference type="Proteomes" id="UP000239203">
    <property type="component" value="Unassembled WGS sequence"/>
</dbReference>
<reference evidence="8 9" key="1">
    <citation type="submission" date="2018-02" db="EMBL/GenBank/DDBJ databases">
        <title>Genomic Encyclopedia of Archaeal and Bacterial Type Strains, Phase II (KMG-II): from individual species to whole genera.</title>
        <authorList>
            <person name="Goeker M."/>
        </authorList>
    </citation>
    <scope>NUCLEOTIDE SEQUENCE [LARGE SCALE GENOMIC DNA]</scope>
    <source>
        <strain evidence="8 9">YU 961-1</strain>
    </source>
</reference>
<dbReference type="GO" id="GO:0004357">
    <property type="term" value="F:glutamate-cysteine ligase activity"/>
    <property type="evidence" value="ECO:0007669"/>
    <property type="project" value="UniProtKB-UniRule"/>
</dbReference>
<protein>
    <recommendedName>
        <fullName evidence="5">Glutamate--cysteine ligase EgtA</fullName>
        <ecNumber evidence="5">6.3.2.2</ecNumber>
    </recommendedName>
    <alternativeName>
        <fullName evidence="5">Gamma-glutamylcysteine synthase</fullName>
        <shortName evidence="5">GCS</shortName>
        <shortName evidence="5">Gamma-ECS</shortName>
    </alternativeName>
</protein>
<keyword evidence="9" id="KW-1185">Reference proteome</keyword>
<dbReference type="NCBIfam" id="TIGR03444">
    <property type="entry name" value="EgtA_Cys_ligase"/>
    <property type="match status" value="1"/>
</dbReference>
<dbReference type="OrthoDB" id="9780152at2"/>
<dbReference type="GO" id="GO:0005524">
    <property type="term" value="F:ATP binding"/>
    <property type="evidence" value="ECO:0007669"/>
    <property type="project" value="UniProtKB-UniRule"/>
</dbReference>
<comment type="function">
    <text evidence="5">Catalyzes the synthesis of gamma-glutamylcysteine (gamma-GC). This compound is used as substrate for the biosynthesis of the low-molecular thiol compound ergothioneine.</text>
</comment>
<evidence type="ECO:0000256" key="2">
    <source>
        <dbReference type="ARBA" id="ARBA00022741"/>
    </source>
</evidence>
<evidence type="ECO:0000256" key="3">
    <source>
        <dbReference type="ARBA" id="ARBA00022840"/>
    </source>
</evidence>
<feature type="region of interest" description="Disordered" evidence="7">
    <location>
        <begin position="401"/>
        <end position="420"/>
    </location>
</feature>
<dbReference type="UniPathway" id="UPA01014"/>
<dbReference type="GO" id="GO:0006750">
    <property type="term" value="P:glutathione biosynthetic process"/>
    <property type="evidence" value="ECO:0007669"/>
    <property type="project" value="UniProtKB-UniRule"/>
</dbReference>
<dbReference type="PIRSF" id="PIRSF017901">
    <property type="entry name" value="GCL"/>
    <property type="match status" value="1"/>
</dbReference>
<dbReference type="GO" id="GO:0052699">
    <property type="term" value="P:ergothioneine biosynthetic process"/>
    <property type="evidence" value="ECO:0007669"/>
    <property type="project" value="UniProtKB-UniRule"/>
</dbReference>
<dbReference type="AlphaFoldDB" id="A0A2S6GP14"/>
<dbReference type="SUPFAM" id="SSF55931">
    <property type="entry name" value="Glutamine synthetase/guanido kinase"/>
    <property type="match status" value="1"/>
</dbReference>
<evidence type="ECO:0000256" key="4">
    <source>
        <dbReference type="ARBA" id="ARBA00048819"/>
    </source>
</evidence>
<evidence type="ECO:0000256" key="7">
    <source>
        <dbReference type="SAM" id="MobiDB-lite"/>
    </source>
</evidence>
<dbReference type="PANTHER" id="PTHR34378">
    <property type="entry name" value="GLUTAMATE--CYSTEINE LIGASE, CHLOROPLASTIC"/>
    <property type="match status" value="1"/>
</dbReference>
<dbReference type="HAMAP" id="MF_02034">
    <property type="entry name" value="EgtA"/>
    <property type="match status" value="1"/>
</dbReference>
<evidence type="ECO:0000256" key="1">
    <source>
        <dbReference type="ARBA" id="ARBA00022598"/>
    </source>
</evidence>
<keyword evidence="3 5" id="KW-0067">ATP-binding</keyword>
<evidence type="ECO:0000256" key="5">
    <source>
        <dbReference type="HAMAP-Rule" id="MF_02034"/>
    </source>
</evidence>
<comment type="caution">
    <text evidence="8">The sequence shown here is derived from an EMBL/GenBank/DDBJ whole genome shotgun (WGS) entry which is preliminary data.</text>
</comment>
<dbReference type="PANTHER" id="PTHR34378:SF1">
    <property type="entry name" value="GLUTAMATE--CYSTEINE LIGASE, CHLOROPLASTIC"/>
    <property type="match status" value="1"/>
</dbReference>
<comment type="similarity">
    <text evidence="5 6">Belongs to the glutamate--cysteine ligase type 2 family. EgtA subfamily.</text>
</comment>
<dbReference type="InterPro" id="IPR035434">
    <property type="entry name" value="GCL_bact_plant"/>
</dbReference>
<keyword evidence="2 5" id="KW-0547">Nucleotide-binding</keyword>
<organism evidence="8 9">
    <name type="scientific">Actinokineospora auranticolor</name>
    <dbReference type="NCBI Taxonomy" id="155976"/>
    <lineage>
        <taxon>Bacteria</taxon>
        <taxon>Bacillati</taxon>
        <taxon>Actinomycetota</taxon>
        <taxon>Actinomycetes</taxon>
        <taxon>Pseudonocardiales</taxon>
        <taxon>Pseudonocardiaceae</taxon>
        <taxon>Actinokineospora</taxon>
    </lineage>
</organism>
<dbReference type="RefSeq" id="WP_104480257.1">
    <property type="nucleotide sequence ID" value="NZ_CP154825.1"/>
</dbReference>
<dbReference type="InterPro" id="IPR017809">
    <property type="entry name" value="EgtA_Actinobacteria"/>
</dbReference>
<dbReference type="EMBL" id="PTIX01000009">
    <property type="protein sequence ID" value="PPK66903.1"/>
    <property type="molecule type" value="Genomic_DNA"/>
</dbReference>